<sequence length="153" mass="17583">MNIIRTLVVIFVFINLYACKEQSSNIPAFANPNAPEYRALTFFDAIYNQNDISLLLKYVTKKHARIIKSYGTPKGYSRYVLNMQFDKGVDLKIDRTLNQVKVGDNNTTSVNILFTGKYLGALKNDLRKVKFVKEKGEWLIAEIADDPYARQHK</sequence>
<protein>
    <recommendedName>
        <fullName evidence="3">Lipoprotein</fullName>
    </recommendedName>
</protein>
<name>A0ABT5F8S9_9GAMM</name>
<keyword evidence="2" id="KW-1185">Reference proteome</keyword>
<reference evidence="1 2" key="1">
    <citation type="submission" date="2023-01" db="EMBL/GenBank/DDBJ databases">
        <title>Psychrosphaera sp. nov., isolated from marine algae.</title>
        <authorList>
            <person name="Bayburt H."/>
            <person name="Choi B.J."/>
            <person name="Kim J.M."/>
            <person name="Choi D.G."/>
            <person name="Jeon C.O."/>
        </authorList>
    </citation>
    <scope>NUCLEOTIDE SEQUENCE [LARGE SCALE GENOMIC DNA]</scope>
    <source>
        <strain evidence="1 2">G1-22</strain>
    </source>
</reference>
<evidence type="ECO:0008006" key="3">
    <source>
        <dbReference type="Google" id="ProtNLM"/>
    </source>
</evidence>
<accession>A0ABT5F8S9</accession>
<dbReference type="EMBL" id="JAQOMS010000002">
    <property type="protein sequence ID" value="MDC2887940.1"/>
    <property type="molecule type" value="Genomic_DNA"/>
</dbReference>
<dbReference type="Proteomes" id="UP001528411">
    <property type="component" value="Unassembled WGS sequence"/>
</dbReference>
<organism evidence="1 2">
    <name type="scientific">Psychrosphaera algicola</name>
    <dbReference type="NCBI Taxonomy" id="3023714"/>
    <lineage>
        <taxon>Bacteria</taxon>
        <taxon>Pseudomonadati</taxon>
        <taxon>Pseudomonadota</taxon>
        <taxon>Gammaproteobacteria</taxon>
        <taxon>Alteromonadales</taxon>
        <taxon>Pseudoalteromonadaceae</taxon>
        <taxon>Psychrosphaera</taxon>
    </lineage>
</organism>
<dbReference type="RefSeq" id="WP_272179695.1">
    <property type="nucleotide sequence ID" value="NZ_JAQOMS010000002.1"/>
</dbReference>
<evidence type="ECO:0000313" key="2">
    <source>
        <dbReference type="Proteomes" id="UP001528411"/>
    </source>
</evidence>
<proteinExistence type="predicted"/>
<evidence type="ECO:0000313" key="1">
    <source>
        <dbReference type="EMBL" id="MDC2887940.1"/>
    </source>
</evidence>
<gene>
    <name evidence="1" type="ORF">PN838_02715</name>
</gene>
<comment type="caution">
    <text evidence="1">The sequence shown here is derived from an EMBL/GenBank/DDBJ whole genome shotgun (WGS) entry which is preliminary data.</text>
</comment>